<keyword evidence="3" id="KW-0812">Transmembrane</keyword>
<dbReference type="Proteomes" id="UP000597762">
    <property type="component" value="Unassembled WGS sequence"/>
</dbReference>
<feature type="region of interest" description="Disordered" evidence="2">
    <location>
        <begin position="223"/>
        <end position="286"/>
    </location>
</feature>
<feature type="compositionally biased region" description="Basic and acidic residues" evidence="2">
    <location>
        <begin position="318"/>
        <end position="342"/>
    </location>
</feature>
<gene>
    <name evidence="4" type="ORF">SPHA_32406</name>
</gene>
<dbReference type="InterPro" id="IPR030523">
    <property type="entry name" value="SH2B"/>
</dbReference>
<keyword evidence="3" id="KW-1133">Transmembrane helix</keyword>
<dbReference type="PANTHER" id="PTHR10872">
    <property type="entry name" value="SH2B ADAPTER PROTEIN"/>
    <property type="match status" value="1"/>
</dbReference>
<feature type="compositionally biased region" description="Polar residues" evidence="2">
    <location>
        <begin position="229"/>
        <end position="241"/>
    </location>
</feature>
<keyword evidence="3" id="KW-0472">Membrane</keyword>
<reference evidence="4" key="1">
    <citation type="submission" date="2021-01" db="EMBL/GenBank/DDBJ databases">
        <authorList>
            <person name="Li R."/>
            <person name="Bekaert M."/>
        </authorList>
    </citation>
    <scope>NUCLEOTIDE SEQUENCE</scope>
    <source>
        <strain evidence="4">Farmed</strain>
    </source>
</reference>
<evidence type="ECO:0000256" key="1">
    <source>
        <dbReference type="ARBA" id="ARBA00022553"/>
    </source>
</evidence>
<dbReference type="GO" id="GO:0035556">
    <property type="term" value="P:intracellular signal transduction"/>
    <property type="evidence" value="ECO:0007669"/>
    <property type="project" value="TreeGrafter"/>
</dbReference>
<accession>A0A812CCR2</accession>
<dbReference type="EMBL" id="CAHIKZ030001347">
    <property type="protein sequence ID" value="CAE1260800.1"/>
    <property type="molecule type" value="Genomic_DNA"/>
</dbReference>
<protein>
    <submittedName>
        <fullName evidence="4">SH2B1_3</fullName>
    </submittedName>
</protein>
<evidence type="ECO:0000313" key="5">
    <source>
        <dbReference type="Proteomes" id="UP000597762"/>
    </source>
</evidence>
<feature type="region of interest" description="Disordered" evidence="2">
    <location>
        <begin position="132"/>
        <end position="157"/>
    </location>
</feature>
<dbReference type="PANTHER" id="PTHR10872:SF2">
    <property type="entry name" value="LNK, ISOFORM D"/>
    <property type="match status" value="1"/>
</dbReference>
<comment type="caution">
    <text evidence="4">The sequence shown here is derived from an EMBL/GenBank/DDBJ whole genome shotgun (WGS) entry which is preliminary data.</text>
</comment>
<dbReference type="GO" id="GO:0005068">
    <property type="term" value="F:transmembrane receptor protein tyrosine kinase adaptor activity"/>
    <property type="evidence" value="ECO:0007669"/>
    <property type="project" value="TreeGrafter"/>
</dbReference>
<feature type="compositionally biased region" description="Polar residues" evidence="2">
    <location>
        <begin position="306"/>
        <end position="317"/>
    </location>
</feature>
<proteinExistence type="predicted"/>
<feature type="transmembrane region" description="Helical" evidence="3">
    <location>
        <begin position="401"/>
        <end position="428"/>
    </location>
</feature>
<dbReference type="GO" id="GO:0005886">
    <property type="term" value="C:plasma membrane"/>
    <property type="evidence" value="ECO:0007669"/>
    <property type="project" value="TreeGrafter"/>
</dbReference>
<feature type="region of interest" description="Disordered" evidence="2">
    <location>
        <begin position="1"/>
        <end position="29"/>
    </location>
</feature>
<feature type="region of interest" description="Disordered" evidence="2">
    <location>
        <begin position="306"/>
        <end position="342"/>
    </location>
</feature>
<keyword evidence="5" id="KW-1185">Reference proteome</keyword>
<evidence type="ECO:0000256" key="3">
    <source>
        <dbReference type="SAM" id="Phobius"/>
    </source>
</evidence>
<dbReference type="OrthoDB" id="10047184at2759"/>
<keyword evidence="1" id="KW-0597">Phosphoprotein</keyword>
<feature type="compositionally biased region" description="Low complexity" evidence="2">
    <location>
        <begin position="144"/>
        <end position="157"/>
    </location>
</feature>
<feature type="compositionally biased region" description="Basic and acidic residues" evidence="2">
    <location>
        <begin position="242"/>
        <end position="252"/>
    </location>
</feature>
<evidence type="ECO:0000313" key="4">
    <source>
        <dbReference type="EMBL" id="CAE1260800.1"/>
    </source>
</evidence>
<evidence type="ECO:0000256" key="2">
    <source>
        <dbReference type="SAM" id="MobiDB-lite"/>
    </source>
</evidence>
<name>A0A812CCR2_ACAPH</name>
<dbReference type="AlphaFoldDB" id="A0A812CCR2"/>
<feature type="compositionally biased region" description="Low complexity" evidence="2">
    <location>
        <begin position="266"/>
        <end position="279"/>
    </location>
</feature>
<organism evidence="4 5">
    <name type="scientific">Acanthosepion pharaonis</name>
    <name type="common">Pharaoh cuttlefish</name>
    <name type="synonym">Sepia pharaonis</name>
    <dbReference type="NCBI Taxonomy" id="158019"/>
    <lineage>
        <taxon>Eukaryota</taxon>
        <taxon>Metazoa</taxon>
        <taxon>Spiralia</taxon>
        <taxon>Lophotrochozoa</taxon>
        <taxon>Mollusca</taxon>
        <taxon>Cephalopoda</taxon>
        <taxon>Coleoidea</taxon>
        <taxon>Decapodiformes</taxon>
        <taxon>Sepiida</taxon>
        <taxon>Sepiina</taxon>
        <taxon>Sepiidae</taxon>
        <taxon>Acanthosepion</taxon>
    </lineage>
</organism>
<sequence length="432" mass="47172">MASSNGSNRHTNNSTTPRQFPSSPTGAHSPGSSPACCWSEFCEQRAQATADHFFQDFLEYLAATSAIATSNPASTAAPSSSVAAAAASATSRVLPSSSGGLSSSYTGPTSSIGGHAVAPTGSSNSSSNTFFSSTSSLASGGHGQQPASHAHQYQHHQQQFPQNGWIVLGDTIVHCPRNPMDFAMRFVEHFLEHFEERVRHLSFTDDPSFHSVNSKLLTPDSIGIFDPLPQNSRPQSLTEQNGSHRGDDHGDYADQENAVAAGGGNSSSSSSTTAISSSGQLSPTEKRRKSFFRRFSLRGIRRHSFFKSSSNDTNGSAENRKSWKGNKGEKQDSKGKLDKVEEQYGHDNVTKEEIVNVLSGEDSKGKSKWERTNKETANLSFSFPLSIHFFFPSHFHSLKFYHLSSLICFLLFLSLFFHDFFFNIYCLFTFSL</sequence>